<evidence type="ECO:0000256" key="9">
    <source>
        <dbReference type="ARBA" id="ARBA00023160"/>
    </source>
</evidence>
<keyword evidence="5 14" id="KW-0444">Lipid biosynthesis</keyword>
<keyword evidence="19" id="KW-1185">Reference proteome</keyword>
<dbReference type="InterPro" id="IPR016039">
    <property type="entry name" value="Thiolase-like"/>
</dbReference>
<comment type="function">
    <text evidence="11 14">Involved in the type II fatty acid elongation cycle. Catalyzes the elongation of a wide range of acyl-ACP by the addition of two carbons from malonyl-ACP to an acyl acceptor. Can efficiently catalyze the conversion of palmitoleoyl-ACP (cis-hexadec-9-enoyl-ACP) to cis-vaccenoyl-ACP (cis-octadec-11-enoyl-ACP), an essential step in the thermal regulation of fatty acid composition.</text>
</comment>
<dbReference type="UniPathway" id="UPA00094"/>
<evidence type="ECO:0000256" key="10">
    <source>
        <dbReference type="ARBA" id="ARBA00023315"/>
    </source>
</evidence>
<dbReference type="PANTHER" id="PTHR11712">
    <property type="entry name" value="POLYKETIDE SYNTHASE-RELATED"/>
    <property type="match status" value="1"/>
</dbReference>
<evidence type="ECO:0000256" key="2">
    <source>
        <dbReference type="ARBA" id="ARBA00008467"/>
    </source>
</evidence>
<evidence type="ECO:0000313" key="18">
    <source>
        <dbReference type="EMBL" id="KAB3531417.1"/>
    </source>
</evidence>
<dbReference type="GO" id="GO:0006633">
    <property type="term" value="P:fatty acid biosynthetic process"/>
    <property type="evidence" value="ECO:0007669"/>
    <property type="project" value="UniProtKB-UniRule"/>
</dbReference>
<dbReference type="OrthoDB" id="9808669at2"/>
<dbReference type="NCBIfam" id="NF004970">
    <property type="entry name" value="PRK06333.1"/>
    <property type="match status" value="1"/>
</dbReference>
<comment type="catalytic activity">
    <reaction evidence="13 14">
        <text>a fatty acyl-[ACP] + malonyl-[ACP] + H(+) = a 3-oxoacyl-[ACP] + holo-[ACP] + CO2</text>
        <dbReference type="Rhea" id="RHEA:22836"/>
        <dbReference type="Rhea" id="RHEA-COMP:9623"/>
        <dbReference type="Rhea" id="RHEA-COMP:9685"/>
        <dbReference type="Rhea" id="RHEA-COMP:9916"/>
        <dbReference type="Rhea" id="RHEA-COMP:14125"/>
        <dbReference type="ChEBI" id="CHEBI:15378"/>
        <dbReference type="ChEBI" id="CHEBI:16526"/>
        <dbReference type="ChEBI" id="CHEBI:64479"/>
        <dbReference type="ChEBI" id="CHEBI:78449"/>
        <dbReference type="ChEBI" id="CHEBI:78776"/>
        <dbReference type="ChEBI" id="CHEBI:138651"/>
    </reaction>
</comment>
<sequence length="414" mass="44606">MSRRVVVTGLGCITPLGNTVEEFWNSLLNGKSGIDLIDRFDATDFPTKIAAQVKDFNPEDYIDKKEAKRMDRFTQYAVAASMMAMKDANLRVEEIQAEKFGVILGSGIGGIETLEEQHQKLMEKGVKRISPFMIPMMITNIGAGYVSMTLGAKGPNTTVVTACASSTNAIGEAFKLIQRGAADIMVTGGMEASITPLSIGGFCSMKAMSTHNEEPQKASRPFDLNRDGFVMGEGSGILIIEDLEHAKKRGAKIYAEIVGYGMSADAYHITAPSPEGEGAARSMVAALEDANIPYTSIDYINAHGTSTPYNDKFETMAIKTVFKEHAYELSVSSTKSMTGHLLGAAGSIEAIACILASKNNVIPPTINLENPDPDCDLDYVPNEKKNRTVDYALSNSLGFGGHNATIIVKKYLEA</sequence>
<evidence type="ECO:0000256" key="5">
    <source>
        <dbReference type="ARBA" id="ARBA00022516"/>
    </source>
</evidence>
<dbReference type="Pfam" id="PF02801">
    <property type="entry name" value="Ketoacyl-synt_C"/>
    <property type="match status" value="1"/>
</dbReference>
<dbReference type="InterPro" id="IPR017568">
    <property type="entry name" value="3-oxoacyl-ACP_synth-2"/>
</dbReference>
<dbReference type="PROSITE" id="PS52004">
    <property type="entry name" value="KS3_2"/>
    <property type="match status" value="1"/>
</dbReference>
<proteinExistence type="inferred from homology"/>
<dbReference type="EC" id="2.3.1.179" evidence="3 14"/>
<feature type="active site" description="For beta-ketoacyl synthase activity" evidence="15">
    <location>
        <position position="163"/>
    </location>
</feature>
<dbReference type="GO" id="GO:0004315">
    <property type="term" value="F:3-oxoacyl-[acyl-carrier-protein] synthase activity"/>
    <property type="evidence" value="ECO:0007669"/>
    <property type="project" value="UniProtKB-UniRule"/>
</dbReference>
<evidence type="ECO:0000256" key="15">
    <source>
        <dbReference type="PIRSR" id="PIRSR000447-1"/>
    </source>
</evidence>
<dbReference type="GO" id="GO:0005829">
    <property type="term" value="C:cytosol"/>
    <property type="evidence" value="ECO:0007669"/>
    <property type="project" value="TreeGrafter"/>
</dbReference>
<dbReference type="Proteomes" id="UP000465601">
    <property type="component" value="Unassembled WGS sequence"/>
</dbReference>
<dbReference type="InterPro" id="IPR018201">
    <property type="entry name" value="Ketoacyl_synth_AS"/>
</dbReference>
<comment type="caution">
    <text evidence="18">The sequence shown here is derived from an EMBL/GenBank/DDBJ whole genome shotgun (WGS) entry which is preliminary data.</text>
</comment>
<evidence type="ECO:0000256" key="8">
    <source>
        <dbReference type="ARBA" id="ARBA00023098"/>
    </source>
</evidence>
<keyword evidence="9 14" id="KW-0275">Fatty acid biosynthesis</keyword>
<dbReference type="AlphaFoldDB" id="A0A833HQ00"/>
<dbReference type="EMBL" id="WBZB01000013">
    <property type="protein sequence ID" value="KAB3531417.1"/>
    <property type="molecule type" value="Genomic_DNA"/>
</dbReference>
<evidence type="ECO:0000256" key="1">
    <source>
        <dbReference type="ARBA" id="ARBA00005194"/>
    </source>
</evidence>
<dbReference type="SUPFAM" id="SSF53901">
    <property type="entry name" value="Thiolase-like"/>
    <property type="match status" value="2"/>
</dbReference>
<protein>
    <recommendedName>
        <fullName evidence="4 14">3-oxoacyl-[acyl-carrier-protein] synthase 2</fullName>
        <ecNumber evidence="3 14">2.3.1.179</ecNumber>
    </recommendedName>
</protein>
<dbReference type="InterPro" id="IPR014031">
    <property type="entry name" value="Ketoacyl_synth_C"/>
</dbReference>
<dbReference type="RefSeq" id="WP_151865144.1">
    <property type="nucleotide sequence ID" value="NZ_WBZB01000013.1"/>
</dbReference>
<keyword evidence="7" id="KW-0276">Fatty acid metabolism</keyword>
<dbReference type="Pfam" id="PF00109">
    <property type="entry name" value="ketoacyl-synt"/>
    <property type="match status" value="1"/>
</dbReference>
<evidence type="ECO:0000256" key="3">
    <source>
        <dbReference type="ARBA" id="ARBA00012356"/>
    </source>
</evidence>
<evidence type="ECO:0000256" key="11">
    <source>
        <dbReference type="ARBA" id="ARBA00024006"/>
    </source>
</evidence>
<feature type="domain" description="Ketosynthase family 3 (KS3)" evidence="17">
    <location>
        <begin position="2"/>
        <end position="410"/>
    </location>
</feature>
<dbReference type="FunFam" id="3.40.47.10:FF:000009">
    <property type="entry name" value="3-oxoacyl-[acyl-carrier-protein] synthase 2"/>
    <property type="match status" value="1"/>
</dbReference>
<dbReference type="Gene3D" id="3.40.47.10">
    <property type="match status" value="1"/>
</dbReference>
<organism evidence="18 19">
    <name type="scientific">Alkaliphilus serpentinus</name>
    <dbReference type="NCBI Taxonomy" id="1482731"/>
    <lineage>
        <taxon>Bacteria</taxon>
        <taxon>Bacillati</taxon>
        <taxon>Bacillota</taxon>
        <taxon>Clostridia</taxon>
        <taxon>Peptostreptococcales</taxon>
        <taxon>Natronincolaceae</taxon>
        <taxon>Alkaliphilus</taxon>
    </lineage>
</organism>
<evidence type="ECO:0000313" key="19">
    <source>
        <dbReference type="Proteomes" id="UP000465601"/>
    </source>
</evidence>
<comment type="similarity">
    <text evidence="2 14 16">Belongs to the thiolase-like superfamily. Beta-ketoacyl-ACP synthases family.</text>
</comment>
<evidence type="ECO:0000256" key="13">
    <source>
        <dbReference type="ARBA" id="ARBA00047659"/>
    </source>
</evidence>
<dbReference type="NCBIfam" id="NF005589">
    <property type="entry name" value="PRK07314.1"/>
    <property type="match status" value="1"/>
</dbReference>
<evidence type="ECO:0000256" key="4">
    <source>
        <dbReference type="ARBA" id="ARBA00014657"/>
    </source>
</evidence>
<evidence type="ECO:0000256" key="14">
    <source>
        <dbReference type="PIRNR" id="PIRNR000447"/>
    </source>
</evidence>
<dbReference type="PIRSF" id="PIRSF000447">
    <property type="entry name" value="KAS_II"/>
    <property type="match status" value="1"/>
</dbReference>
<evidence type="ECO:0000256" key="12">
    <source>
        <dbReference type="ARBA" id="ARBA00047318"/>
    </source>
</evidence>
<keyword evidence="6 14" id="KW-0808">Transferase</keyword>
<evidence type="ECO:0000256" key="6">
    <source>
        <dbReference type="ARBA" id="ARBA00022679"/>
    </source>
</evidence>
<dbReference type="InterPro" id="IPR014030">
    <property type="entry name" value="Ketoacyl_synth_N"/>
</dbReference>
<evidence type="ECO:0000256" key="16">
    <source>
        <dbReference type="RuleBase" id="RU003694"/>
    </source>
</evidence>
<dbReference type="SMART" id="SM00825">
    <property type="entry name" value="PKS_KS"/>
    <property type="match status" value="1"/>
</dbReference>
<dbReference type="InterPro" id="IPR000794">
    <property type="entry name" value="Beta-ketoacyl_synthase"/>
</dbReference>
<dbReference type="CDD" id="cd00834">
    <property type="entry name" value="KAS_I_II"/>
    <property type="match status" value="1"/>
</dbReference>
<dbReference type="PANTHER" id="PTHR11712:SF336">
    <property type="entry name" value="3-OXOACYL-[ACYL-CARRIER-PROTEIN] SYNTHASE, MITOCHONDRIAL"/>
    <property type="match status" value="1"/>
</dbReference>
<reference evidence="18 19" key="1">
    <citation type="submission" date="2019-10" db="EMBL/GenBank/DDBJ databases">
        <title>Alkaliphilus serpentinus sp. nov. and Alkaliphilus pronyensis sp. nov., two novel anaerobic alkaliphilic species isolated from the serpentinized-hosted hydrothermal field of the Prony Bay (New Caledonia).</title>
        <authorList>
            <person name="Postec A."/>
        </authorList>
    </citation>
    <scope>NUCLEOTIDE SEQUENCE [LARGE SCALE GENOMIC DNA]</scope>
    <source>
        <strain evidence="18 19">LacT</strain>
    </source>
</reference>
<comment type="pathway">
    <text evidence="1 14">Lipid metabolism; fatty acid biosynthesis.</text>
</comment>
<comment type="catalytic activity">
    <reaction evidence="12 14">
        <text>(9Z)-hexadecenoyl-[ACP] + malonyl-[ACP] + H(+) = 3-oxo-(11Z)-octadecenoyl-[ACP] + holo-[ACP] + CO2</text>
        <dbReference type="Rhea" id="RHEA:55040"/>
        <dbReference type="Rhea" id="RHEA-COMP:9623"/>
        <dbReference type="Rhea" id="RHEA-COMP:9685"/>
        <dbReference type="Rhea" id="RHEA-COMP:10800"/>
        <dbReference type="Rhea" id="RHEA-COMP:14074"/>
        <dbReference type="ChEBI" id="CHEBI:15378"/>
        <dbReference type="ChEBI" id="CHEBI:16526"/>
        <dbReference type="ChEBI" id="CHEBI:64479"/>
        <dbReference type="ChEBI" id="CHEBI:78449"/>
        <dbReference type="ChEBI" id="CHEBI:83989"/>
        <dbReference type="ChEBI" id="CHEBI:138538"/>
        <dbReference type="EC" id="2.3.1.179"/>
    </reaction>
</comment>
<evidence type="ECO:0000256" key="7">
    <source>
        <dbReference type="ARBA" id="ARBA00022832"/>
    </source>
</evidence>
<gene>
    <name evidence="18" type="primary">fabF</name>
    <name evidence="18" type="ORF">F8153_04355</name>
</gene>
<keyword evidence="10 14" id="KW-0012">Acyltransferase</keyword>
<dbReference type="NCBIfam" id="TIGR03150">
    <property type="entry name" value="fabF"/>
    <property type="match status" value="1"/>
</dbReference>
<dbReference type="InterPro" id="IPR020841">
    <property type="entry name" value="PKS_Beta-ketoAc_synthase_dom"/>
</dbReference>
<dbReference type="PROSITE" id="PS00606">
    <property type="entry name" value="KS3_1"/>
    <property type="match status" value="1"/>
</dbReference>
<keyword evidence="8" id="KW-0443">Lipid metabolism</keyword>
<accession>A0A833HQ00</accession>
<name>A0A833HQ00_9FIRM</name>
<evidence type="ECO:0000259" key="17">
    <source>
        <dbReference type="PROSITE" id="PS52004"/>
    </source>
</evidence>